<sequence>MDRIERIHQLLEKTPKDNFLRHALALEYMKVGREQEARGLFENILSEFPDYVGSYYHLGKLLERMGQPALALEWYTKGMAAARLAGDKHAYGELQAAYEDVDE</sequence>
<dbReference type="OrthoDB" id="1524733at2"/>
<comment type="caution">
    <text evidence="1">The sequence shown here is derived from an EMBL/GenBank/DDBJ whole genome shotgun (WGS) entry which is preliminary data.</text>
</comment>
<gene>
    <name evidence="1" type="ORF">ESB13_10400</name>
</gene>
<dbReference type="RefSeq" id="WP_129002914.1">
    <property type="nucleotide sequence ID" value="NZ_SDHZ01000001.1"/>
</dbReference>
<reference evidence="1 2" key="1">
    <citation type="submission" date="2019-01" db="EMBL/GenBank/DDBJ databases">
        <title>Filimonas sp. strain TTM-71.</title>
        <authorList>
            <person name="Chen W.-M."/>
        </authorList>
    </citation>
    <scope>NUCLEOTIDE SEQUENCE [LARGE SCALE GENOMIC DNA]</scope>
    <source>
        <strain evidence="1 2">TTM-71</strain>
    </source>
</reference>
<dbReference type="EMBL" id="SDHZ01000001">
    <property type="protein sequence ID" value="RXK87164.1"/>
    <property type="molecule type" value="Genomic_DNA"/>
</dbReference>
<protein>
    <submittedName>
        <fullName evidence="1">Tetratricopeptide repeat protein</fullName>
    </submittedName>
</protein>
<organism evidence="1 2">
    <name type="scientific">Filimonas effusa</name>
    <dbReference type="NCBI Taxonomy" id="2508721"/>
    <lineage>
        <taxon>Bacteria</taxon>
        <taxon>Pseudomonadati</taxon>
        <taxon>Bacteroidota</taxon>
        <taxon>Chitinophagia</taxon>
        <taxon>Chitinophagales</taxon>
        <taxon>Chitinophagaceae</taxon>
        <taxon>Filimonas</taxon>
    </lineage>
</organism>
<evidence type="ECO:0000313" key="2">
    <source>
        <dbReference type="Proteomes" id="UP000290545"/>
    </source>
</evidence>
<accession>A0A4Q1DCC5</accession>
<dbReference type="Gene3D" id="1.25.40.10">
    <property type="entry name" value="Tetratricopeptide repeat domain"/>
    <property type="match status" value="1"/>
</dbReference>
<keyword evidence="2" id="KW-1185">Reference proteome</keyword>
<dbReference type="AlphaFoldDB" id="A0A4Q1DCC5"/>
<dbReference type="Proteomes" id="UP000290545">
    <property type="component" value="Unassembled WGS sequence"/>
</dbReference>
<evidence type="ECO:0000313" key="1">
    <source>
        <dbReference type="EMBL" id="RXK87164.1"/>
    </source>
</evidence>
<dbReference type="SUPFAM" id="SSF48452">
    <property type="entry name" value="TPR-like"/>
    <property type="match status" value="1"/>
</dbReference>
<dbReference type="InterPro" id="IPR011990">
    <property type="entry name" value="TPR-like_helical_dom_sf"/>
</dbReference>
<name>A0A4Q1DCC5_9BACT</name>
<proteinExistence type="predicted"/>